<keyword evidence="1" id="KW-0963">Cytoplasm</keyword>
<evidence type="ECO:0000256" key="3">
    <source>
        <dbReference type="ARBA" id="ARBA00022730"/>
    </source>
</evidence>
<dbReference type="AlphaFoldDB" id="A0A0R2SY32"/>
<evidence type="ECO:0000256" key="5">
    <source>
        <dbReference type="SAM" id="MobiDB-lite"/>
    </source>
</evidence>
<comment type="caution">
    <text evidence="6">The sequence shown here is derived from an EMBL/GenBank/DDBJ whole genome shotgun (WGS) entry which is preliminary data.</text>
</comment>
<gene>
    <name evidence="6" type="ORF">ABR85_12565</name>
</gene>
<keyword evidence="4" id="KW-0694">RNA-binding</keyword>
<dbReference type="EMBL" id="LICD01000132">
    <property type="protein sequence ID" value="KRO79910.1"/>
    <property type="molecule type" value="Genomic_DNA"/>
</dbReference>
<dbReference type="NCBIfam" id="NF003593">
    <property type="entry name" value="PRK05255.1-1"/>
    <property type="match status" value="1"/>
</dbReference>
<protein>
    <recommendedName>
        <fullName evidence="8">DUF615 domain-containing protein</fullName>
    </recommendedName>
</protein>
<dbReference type="PANTHER" id="PTHR38101">
    <property type="entry name" value="UPF0307 PROTEIN YJGA"/>
    <property type="match status" value="1"/>
</dbReference>
<dbReference type="InterPro" id="IPR006839">
    <property type="entry name" value="DarP"/>
</dbReference>
<evidence type="ECO:0000256" key="2">
    <source>
        <dbReference type="ARBA" id="ARBA00022517"/>
    </source>
</evidence>
<accession>A0A0R2SY32</accession>
<dbReference type="InterPro" id="IPR023153">
    <property type="entry name" value="DarP_sf"/>
</dbReference>
<dbReference type="GO" id="GO:0042254">
    <property type="term" value="P:ribosome biogenesis"/>
    <property type="evidence" value="ECO:0007669"/>
    <property type="project" value="UniProtKB-KW"/>
</dbReference>
<dbReference type="Proteomes" id="UP000051242">
    <property type="component" value="Unassembled WGS sequence"/>
</dbReference>
<feature type="region of interest" description="Disordered" evidence="5">
    <location>
        <begin position="1"/>
        <end position="23"/>
    </location>
</feature>
<reference evidence="6 7" key="1">
    <citation type="submission" date="2015-10" db="EMBL/GenBank/DDBJ databases">
        <title>Metagenome-Assembled Genomes uncover a global brackish microbiome.</title>
        <authorList>
            <person name="Hugerth L.W."/>
            <person name="Larsson J."/>
            <person name="Alneberg J."/>
            <person name="Lindh M.V."/>
            <person name="Legrand C."/>
            <person name="Pinhassi J."/>
            <person name="Andersson A.F."/>
        </authorList>
    </citation>
    <scope>NUCLEOTIDE SEQUENCE [LARGE SCALE GENOMIC DNA]</scope>
    <source>
        <strain evidence="6">BACL22 MAG-120619-bin3</strain>
    </source>
</reference>
<dbReference type="Pfam" id="PF04751">
    <property type="entry name" value="DarP"/>
    <property type="match status" value="1"/>
</dbReference>
<dbReference type="CDD" id="cd16331">
    <property type="entry name" value="YjgA-like"/>
    <property type="match status" value="1"/>
</dbReference>
<evidence type="ECO:0000256" key="4">
    <source>
        <dbReference type="ARBA" id="ARBA00022884"/>
    </source>
</evidence>
<evidence type="ECO:0000256" key="1">
    <source>
        <dbReference type="ARBA" id="ARBA00022490"/>
    </source>
</evidence>
<dbReference type="GO" id="GO:0019843">
    <property type="term" value="F:rRNA binding"/>
    <property type="evidence" value="ECO:0007669"/>
    <property type="project" value="UniProtKB-KW"/>
</dbReference>
<keyword evidence="3" id="KW-0699">rRNA-binding</keyword>
<feature type="compositionally biased region" description="Basic and acidic residues" evidence="5">
    <location>
        <begin position="1"/>
        <end position="10"/>
    </location>
</feature>
<dbReference type="SUPFAM" id="SSF158710">
    <property type="entry name" value="PSPTO4464-like"/>
    <property type="match status" value="1"/>
</dbReference>
<evidence type="ECO:0000313" key="7">
    <source>
        <dbReference type="Proteomes" id="UP000051242"/>
    </source>
</evidence>
<keyword evidence="2" id="KW-0690">Ribosome biogenesis</keyword>
<dbReference type="PANTHER" id="PTHR38101:SF1">
    <property type="entry name" value="UPF0307 PROTEIN YJGA"/>
    <property type="match status" value="1"/>
</dbReference>
<organism evidence="6 7">
    <name type="scientific">OM182 bacterium BACL3 MAG-120619-bin3</name>
    <dbReference type="NCBI Taxonomy" id="1655593"/>
    <lineage>
        <taxon>Bacteria</taxon>
        <taxon>Pseudomonadati</taxon>
        <taxon>Pseudomonadota</taxon>
        <taxon>Gammaproteobacteria</taxon>
        <taxon>OMG group</taxon>
        <taxon>OM182 clade</taxon>
    </lineage>
</organism>
<dbReference type="Gene3D" id="1.10.60.30">
    <property type="entry name" value="PSPTO4464-like domains"/>
    <property type="match status" value="2"/>
</dbReference>
<name>A0A0R2SY32_9GAMM</name>
<proteinExistence type="predicted"/>
<evidence type="ECO:0008006" key="8">
    <source>
        <dbReference type="Google" id="ProtNLM"/>
    </source>
</evidence>
<dbReference type="PIRSF" id="PIRSF016183">
    <property type="entry name" value="UCP016183"/>
    <property type="match status" value="1"/>
</dbReference>
<evidence type="ECO:0000313" key="6">
    <source>
        <dbReference type="EMBL" id="KRO79910.1"/>
    </source>
</evidence>
<sequence length="184" mass="20702">MRTDKKRLPVSDDLFDGPSKSQLKRDANKLQDLGVRLAALRPKQLATLDLNEVLLKAIEDYNLLPNSNNALKRHAQFIGKRMRGQDYDALLAAVEELENPRTTTRPGTPRKTLGVTAQACESLVAEPSTSEDAITQLIDQHPRLERQKLRQLVRNYFVAARKPDDAAAKRARTKLTTYLSQSLN</sequence>
<dbReference type="GO" id="GO:0005829">
    <property type="term" value="C:cytosol"/>
    <property type="evidence" value="ECO:0007669"/>
    <property type="project" value="TreeGrafter"/>
</dbReference>